<name>C9SLF3_VERA1</name>
<gene>
    <name evidence="3" type="ORF">VDBG_05630</name>
</gene>
<dbReference type="Proteomes" id="UP000008698">
    <property type="component" value="Unassembled WGS sequence"/>
</dbReference>
<feature type="region of interest" description="Disordered" evidence="1">
    <location>
        <begin position="191"/>
        <end position="212"/>
    </location>
</feature>
<evidence type="ECO:0000256" key="2">
    <source>
        <dbReference type="SAM" id="Phobius"/>
    </source>
</evidence>
<dbReference type="OMA" id="YHTSTWI"/>
<dbReference type="OrthoDB" id="4824200at2759"/>
<dbReference type="KEGG" id="val:VDBG_05630"/>
<keyword evidence="2" id="KW-1133">Transmembrane helix</keyword>
<organism evidence="4">
    <name type="scientific">Verticillium alfalfae (strain VaMs.102 / ATCC MYA-4576 / FGSC 10136)</name>
    <name type="common">Verticillium wilt of alfalfa</name>
    <name type="synonym">Verticillium albo-atrum</name>
    <dbReference type="NCBI Taxonomy" id="526221"/>
    <lineage>
        <taxon>Eukaryota</taxon>
        <taxon>Fungi</taxon>
        <taxon>Dikarya</taxon>
        <taxon>Ascomycota</taxon>
        <taxon>Pezizomycotina</taxon>
        <taxon>Sordariomycetes</taxon>
        <taxon>Hypocreomycetidae</taxon>
        <taxon>Glomerellales</taxon>
        <taxon>Plectosphaerellaceae</taxon>
        <taxon>Verticillium</taxon>
    </lineage>
</organism>
<dbReference type="HOGENOM" id="CLU_108168_0_0_1"/>
<protein>
    <submittedName>
        <fullName evidence="3">Uncharacterized protein</fullName>
    </submittedName>
</protein>
<feature type="transmembrane region" description="Helical" evidence="2">
    <location>
        <begin position="80"/>
        <end position="99"/>
    </location>
</feature>
<evidence type="ECO:0000256" key="1">
    <source>
        <dbReference type="SAM" id="MobiDB-lite"/>
    </source>
</evidence>
<feature type="compositionally biased region" description="Basic and acidic residues" evidence="1">
    <location>
        <begin position="194"/>
        <end position="207"/>
    </location>
</feature>
<keyword evidence="2" id="KW-0812">Transmembrane</keyword>
<sequence length="223" mass="24971">MTAEEALQQDGTIRALEEGLKTIIFTVDNIVSLNYGIDFYVDQVETEKIDPSASPTTAGLDNQSFNFAVSWRSYQRIRTVFQYTFVCGGAVLAMANVLYIIARKERWTKGAVLRVIFNFLIALGLGLVACVSQNTMGFFNYHTSTWILPTFVFAYLLVFIVNHLTGERRMVSVIAGGLRKGKRQIMPLKRRSKAKENMREVDEERHKSASTTNSIAVVATASP</sequence>
<feature type="transmembrane region" description="Helical" evidence="2">
    <location>
        <begin position="146"/>
        <end position="164"/>
    </location>
</feature>
<feature type="transmembrane region" description="Helical" evidence="2">
    <location>
        <begin position="111"/>
        <end position="134"/>
    </location>
</feature>
<dbReference type="STRING" id="526221.C9SLF3"/>
<reference evidence="4" key="1">
    <citation type="journal article" date="2011" name="PLoS Pathog.">
        <title>Comparative genomics yields insights into niche adaptation of plant vascular wilt pathogens.</title>
        <authorList>
            <person name="Klosterman S.J."/>
            <person name="Subbarao K.V."/>
            <person name="Kang S."/>
            <person name="Veronese P."/>
            <person name="Gold S.E."/>
            <person name="Thomma B.P.H.J."/>
            <person name="Chen Z."/>
            <person name="Henrissat B."/>
            <person name="Lee Y.-H."/>
            <person name="Park J."/>
            <person name="Garcia-Pedrajas M.D."/>
            <person name="Barbara D.J."/>
            <person name="Anchieta A."/>
            <person name="de Jonge R."/>
            <person name="Santhanam P."/>
            <person name="Maruthachalam K."/>
            <person name="Atallah Z."/>
            <person name="Amyotte S.G."/>
            <person name="Paz Z."/>
            <person name="Inderbitzin P."/>
            <person name="Hayes R.J."/>
            <person name="Heiman D.I."/>
            <person name="Young S."/>
            <person name="Zeng Q."/>
            <person name="Engels R."/>
            <person name="Galagan J."/>
            <person name="Cuomo C.A."/>
            <person name="Dobinson K.F."/>
            <person name="Ma L.-J."/>
        </authorList>
    </citation>
    <scope>NUCLEOTIDE SEQUENCE [LARGE SCALE GENOMIC DNA]</scope>
    <source>
        <strain evidence="4">VaMs.102 / ATCC MYA-4576 / FGSC 10136</strain>
    </source>
</reference>
<dbReference type="GeneID" id="9531508"/>
<evidence type="ECO:0000313" key="3">
    <source>
        <dbReference type="EMBL" id="EEY19521.1"/>
    </source>
</evidence>
<dbReference type="eggNOG" id="ENOG502RJD1">
    <property type="taxonomic scope" value="Eukaryota"/>
</dbReference>
<accession>C9SLF3</accession>
<proteinExistence type="predicted"/>
<dbReference type="RefSeq" id="XP_003004517.1">
    <property type="nucleotide sequence ID" value="XM_003004471.1"/>
</dbReference>
<keyword evidence="4" id="KW-1185">Reference proteome</keyword>
<dbReference type="EMBL" id="DS985219">
    <property type="protein sequence ID" value="EEY19521.1"/>
    <property type="molecule type" value="Genomic_DNA"/>
</dbReference>
<dbReference type="AlphaFoldDB" id="C9SLF3"/>
<keyword evidence="2" id="KW-0472">Membrane</keyword>
<evidence type="ECO:0000313" key="4">
    <source>
        <dbReference type="Proteomes" id="UP000008698"/>
    </source>
</evidence>